<protein>
    <submittedName>
        <fullName evidence="1">Uncharacterized protein</fullName>
    </submittedName>
</protein>
<name>A0A387HSS4_9ACTN</name>
<reference evidence="1 2" key="1">
    <citation type="submission" date="2018-10" db="EMBL/GenBank/DDBJ databases">
        <title>Relationship between Morphology and Antimicrobial Activity in Streptomyces.</title>
        <authorList>
            <person name="Kang H.J."/>
            <person name="Kim S.B."/>
        </authorList>
    </citation>
    <scope>NUCLEOTIDE SEQUENCE [LARGE SCALE GENOMIC DNA]</scope>
    <source>
        <strain evidence="1 2">BH38</strain>
    </source>
</reference>
<dbReference type="EMBL" id="CP032698">
    <property type="protein sequence ID" value="AYG85322.1"/>
    <property type="molecule type" value="Genomic_DNA"/>
</dbReference>
<keyword evidence="2" id="KW-1185">Reference proteome</keyword>
<organism evidence="1 2">
    <name type="scientific">Streptomyces hundungensis</name>
    <dbReference type="NCBI Taxonomy" id="1077946"/>
    <lineage>
        <taxon>Bacteria</taxon>
        <taxon>Bacillati</taxon>
        <taxon>Actinomycetota</taxon>
        <taxon>Actinomycetes</taxon>
        <taxon>Kitasatosporales</taxon>
        <taxon>Streptomycetaceae</taxon>
        <taxon>Streptomyces</taxon>
    </lineage>
</organism>
<dbReference type="AlphaFoldDB" id="A0A387HSS4"/>
<dbReference type="Proteomes" id="UP000271554">
    <property type="component" value="Chromosome"/>
</dbReference>
<proteinExistence type="predicted"/>
<evidence type="ECO:0000313" key="2">
    <source>
        <dbReference type="Proteomes" id="UP000271554"/>
    </source>
</evidence>
<dbReference type="KEGG" id="shun:DWB77_07539"/>
<sequence>MRARSAIRSLYRGPVLTAADLSAPLLALPDDHPVTTDLPGASPAGEIPETVARWAALASSA</sequence>
<evidence type="ECO:0000313" key="1">
    <source>
        <dbReference type="EMBL" id="AYG85322.1"/>
    </source>
</evidence>
<dbReference type="RefSeq" id="WP_162952732.1">
    <property type="nucleotide sequence ID" value="NZ_CP032698.1"/>
</dbReference>
<accession>A0A387HSS4</accession>
<gene>
    <name evidence="1" type="ORF">DWB77_07539</name>
</gene>